<dbReference type="GO" id="GO:0050660">
    <property type="term" value="F:flavin adenine dinucleotide binding"/>
    <property type="evidence" value="ECO:0007669"/>
    <property type="project" value="TreeGrafter"/>
</dbReference>
<evidence type="ECO:0000259" key="13">
    <source>
        <dbReference type="Pfam" id="PF02775"/>
    </source>
</evidence>
<evidence type="ECO:0000313" key="17">
    <source>
        <dbReference type="Proteomes" id="UP000654075"/>
    </source>
</evidence>
<dbReference type="NCBIfam" id="NF005713">
    <property type="entry name" value="PRK07525.1"/>
    <property type="match status" value="1"/>
</dbReference>
<keyword evidence="17" id="KW-1185">Reference proteome</keyword>
<dbReference type="GO" id="GO:0030976">
    <property type="term" value="F:thiamine pyrophosphate binding"/>
    <property type="evidence" value="ECO:0007669"/>
    <property type="project" value="InterPro"/>
</dbReference>
<feature type="domain" description="Thiamine pyrophosphate enzyme central" evidence="12">
    <location>
        <begin position="572"/>
        <end position="709"/>
    </location>
</feature>
<keyword evidence="6" id="KW-0808">Transferase</keyword>
<dbReference type="PANTHER" id="PTHR18968">
    <property type="entry name" value="THIAMINE PYROPHOSPHATE ENZYMES"/>
    <property type="match status" value="1"/>
</dbReference>
<comment type="caution">
    <text evidence="16">The sequence shown here is derived from an EMBL/GenBank/DDBJ whole genome shotgun (WGS) entry which is preliminary data.</text>
</comment>
<comment type="cofactor">
    <cofactor evidence="1">
        <name>Mg(2+)</name>
        <dbReference type="ChEBI" id="CHEBI:18420"/>
    </cofactor>
</comment>
<protein>
    <recommendedName>
        <fullName evidence="5">sulfoacetaldehyde acetyltransferase</fullName>
        <ecNumber evidence="5">2.3.3.15</ecNumber>
    </recommendedName>
</protein>
<dbReference type="GO" id="GO:0050487">
    <property type="term" value="F:sulfoacetaldehyde acetyltransferase activity"/>
    <property type="evidence" value="ECO:0007669"/>
    <property type="project" value="UniProtKB-EC"/>
</dbReference>
<dbReference type="GO" id="GO:0005948">
    <property type="term" value="C:acetolactate synthase complex"/>
    <property type="evidence" value="ECO:0007669"/>
    <property type="project" value="TreeGrafter"/>
</dbReference>
<keyword evidence="8" id="KW-0460">Magnesium</keyword>
<dbReference type="Pfam" id="PF03407">
    <property type="entry name" value="Nucleotid_trans"/>
    <property type="match status" value="1"/>
</dbReference>
<evidence type="ECO:0000256" key="10">
    <source>
        <dbReference type="ARBA" id="ARBA00023315"/>
    </source>
</evidence>
<evidence type="ECO:0000256" key="5">
    <source>
        <dbReference type="ARBA" id="ARBA00012971"/>
    </source>
</evidence>
<feature type="domain" description="Nucleotide-diphospho-sugar transferase" evidence="15">
    <location>
        <begin position="59"/>
        <end position="216"/>
    </location>
</feature>
<feature type="domain" description="Thiamine pyrophosphate enzyme N-terminal TPP-binding" evidence="14">
    <location>
        <begin position="388"/>
        <end position="504"/>
    </location>
</feature>
<dbReference type="Gene3D" id="3.40.50.970">
    <property type="match status" value="2"/>
</dbReference>
<organism evidence="16 17">
    <name type="scientific">Polarella glacialis</name>
    <name type="common">Dinoflagellate</name>
    <dbReference type="NCBI Taxonomy" id="89957"/>
    <lineage>
        <taxon>Eukaryota</taxon>
        <taxon>Sar</taxon>
        <taxon>Alveolata</taxon>
        <taxon>Dinophyceae</taxon>
        <taxon>Suessiales</taxon>
        <taxon>Suessiaceae</taxon>
        <taxon>Polarella</taxon>
    </lineage>
</organism>
<keyword evidence="7" id="KW-0479">Metal-binding</keyword>
<dbReference type="SUPFAM" id="SSF53448">
    <property type="entry name" value="Nucleotide-diphospho-sugar transferases"/>
    <property type="match status" value="1"/>
</dbReference>
<dbReference type="GO" id="GO:0009099">
    <property type="term" value="P:L-valine biosynthetic process"/>
    <property type="evidence" value="ECO:0007669"/>
    <property type="project" value="TreeGrafter"/>
</dbReference>
<evidence type="ECO:0000313" key="16">
    <source>
        <dbReference type="EMBL" id="CAE8606808.1"/>
    </source>
</evidence>
<proteinExistence type="inferred from homology"/>
<dbReference type="Pfam" id="PF02776">
    <property type="entry name" value="TPP_enzyme_N"/>
    <property type="match status" value="1"/>
</dbReference>
<dbReference type="GO" id="GO:0003984">
    <property type="term" value="F:acetolactate synthase activity"/>
    <property type="evidence" value="ECO:0007669"/>
    <property type="project" value="TreeGrafter"/>
</dbReference>
<evidence type="ECO:0000256" key="8">
    <source>
        <dbReference type="ARBA" id="ARBA00022842"/>
    </source>
</evidence>
<evidence type="ECO:0000256" key="4">
    <source>
        <dbReference type="ARBA" id="ARBA00007812"/>
    </source>
</evidence>
<dbReference type="AlphaFoldDB" id="A0A813F5P6"/>
<dbReference type="InterPro" id="IPR045229">
    <property type="entry name" value="TPP_enz"/>
</dbReference>
<dbReference type="InterPro" id="IPR012000">
    <property type="entry name" value="Thiamin_PyroP_enz_cen_dom"/>
</dbReference>
<evidence type="ECO:0000259" key="15">
    <source>
        <dbReference type="Pfam" id="PF03407"/>
    </source>
</evidence>
<comment type="similarity">
    <text evidence="4 11">Belongs to the TPP enzyme family.</text>
</comment>
<evidence type="ECO:0000256" key="11">
    <source>
        <dbReference type="RuleBase" id="RU362132"/>
    </source>
</evidence>
<accession>A0A813F5P6</accession>
<dbReference type="InterPro" id="IPR012001">
    <property type="entry name" value="Thiamin_PyroP_enz_TPP-bd_dom"/>
</dbReference>
<dbReference type="NCBIfam" id="TIGR03457">
    <property type="entry name" value="sulphoacet_xsc"/>
    <property type="match status" value="1"/>
</dbReference>
<dbReference type="Pfam" id="PF00205">
    <property type="entry name" value="TPP_enzyme_M"/>
    <property type="match status" value="1"/>
</dbReference>
<dbReference type="InterPro" id="IPR017820">
    <property type="entry name" value="Sulphoacetald_Actrfrase"/>
</dbReference>
<evidence type="ECO:0000259" key="12">
    <source>
        <dbReference type="Pfam" id="PF00205"/>
    </source>
</evidence>
<dbReference type="Gene3D" id="3.40.50.1220">
    <property type="entry name" value="TPP-binding domain"/>
    <property type="match status" value="1"/>
</dbReference>
<dbReference type="CDD" id="cd07035">
    <property type="entry name" value="TPP_PYR_POX_like"/>
    <property type="match status" value="1"/>
</dbReference>
<dbReference type="EMBL" id="CAJNNV010019850">
    <property type="protein sequence ID" value="CAE8606808.1"/>
    <property type="molecule type" value="Genomic_DNA"/>
</dbReference>
<reference evidence="16" key="1">
    <citation type="submission" date="2021-02" db="EMBL/GenBank/DDBJ databases">
        <authorList>
            <person name="Dougan E. K."/>
            <person name="Rhodes N."/>
            <person name="Thang M."/>
            <person name="Chan C."/>
        </authorList>
    </citation>
    <scope>NUCLEOTIDE SEQUENCE</scope>
</reference>
<dbReference type="Proteomes" id="UP000654075">
    <property type="component" value="Unassembled WGS sequence"/>
</dbReference>
<feature type="domain" description="Thiamine pyrophosphate enzyme TPP-binding" evidence="13">
    <location>
        <begin position="789"/>
        <end position="942"/>
    </location>
</feature>
<dbReference type="SUPFAM" id="SSF52467">
    <property type="entry name" value="DHS-like NAD/FAD-binding domain"/>
    <property type="match status" value="1"/>
</dbReference>
<dbReference type="InterPro" id="IPR029061">
    <property type="entry name" value="THDP-binding"/>
</dbReference>
<dbReference type="InterPro" id="IPR029044">
    <property type="entry name" value="Nucleotide-diphossugar_trans"/>
</dbReference>
<dbReference type="EC" id="2.3.3.15" evidence="5"/>
<feature type="non-terminal residue" evidence="16">
    <location>
        <position position="1"/>
    </location>
</feature>
<dbReference type="PANTHER" id="PTHR18968:SF13">
    <property type="entry name" value="ACETOLACTATE SYNTHASE CATALYTIC SUBUNIT, MITOCHONDRIAL"/>
    <property type="match status" value="1"/>
</dbReference>
<evidence type="ECO:0000259" key="14">
    <source>
        <dbReference type="Pfam" id="PF02776"/>
    </source>
</evidence>
<evidence type="ECO:0000256" key="1">
    <source>
        <dbReference type="ARBA" id="ARBA00001946"/>
    </source>
</evidence>
<dbReference type="FunFam" id="3.40.50.970:FF:000107">
    <property type="entry name" value="Sulfoacetaldehyde acetyltransferase Xsc"/>
    <property type="match status" value="1"/>
</dbReference>
<sequence>VGRAKLLPLEPLRQLLEVAKRTADRRLVVTWTTGGEFAKMALNLALSVRLHVPALEASLAVVCLDQDAQRLLSSHGFLTVLLPGPFDDDALKHPWQNDDLWKFKYRLMASLMTLGLSALVLDTDVALLSDPFPHLWGDADLEVMTDLFFPSRQLLSIAIRPEDHFNTGYVFHKASDGALRFMLAFLHAFDALVWRGLKRDWFNQRAFNKLLLEWVASFAHLLLIGTGYVHSQPRLFKRVGGFLAPFGLFSLVPVRVTRWTSVPQRFDMVFTLGTPPQSGNTPHISMRVAWWVMLSEPVFHCKCWMIQQLGLWILSMSRQLLFPCPASLDAMAVRAGRALPPAVSIFRRLARSQLAGRQGFFAVGAVQPLQARCNDRPVHGVRKKMMKMTTEEAFVKCLQMHGIDNAFGIISSAMMPISDLFPAAGIKFWDCAHEYTAGLMADGYSRSTGRMSMMIAQNGPGVSNFVTPVKTAYWNHTPMLLVTPQAANKTIGQGGFQEVEQMAMFSDCVCYQEEVRDPTRIVEVLNRVIEKAIRCSAPAQINIPRDFWTQVVEIELPTGVLLERNAGGKESVKRAADLLSKAKFPVILNGAGVILADGIDASRKLAEKLSAPVCLNYQHNDAFPGSHKLHMGPLGYNGSKAAMEIISKADVVLALGTRLNPFSTLPGYGMNYWPKDAKLIQVDINGDRIGLTKPVEVGIEGDARLVAEAILEQLSPDAGNLERASRETLIQEKKSVWAAQLNSIDHEDDDEGTTWNARARAAHPDRMSPRQAWRAIRRVMPEDAIMSCDIGNNCAVGNAYPSFEQPRKYLSPGLFGPCGYGFASIIGAKIGNRTTPVVGFAGDGAFGISMNELTAIGRNDWPAMTMVVFRNFQWGAEKRNITLWYSDNFVGTELNVGVEYAKIAEACGLKGVKVTTVEELEKGLTAAIEGQMTRNETTLVEVILNQELGEPFRRDAMKVPVTVAGIRAEDMAP</sequence>
<evidence type="ECO:0000256" key="6">
    <source>
        <dbReference type="ARBA" id="ARBA00022679"/>
    </source>
</evidence>
<dbReference type="Pfam" id="PF02775">
    <property type="entry name" value="TPP_enzyme_C"/>
    <property type="match status" value="1"/>
</dbReference>
<dbReference type="GO" id="GO:0019529">
    <property type="term" value="P:taurine catabolic process"/>
    <property type="evidence" value="ECO:0007669"/>
    <property type="project" value="InterPro"/>
</dbReference>
<evidence type="ECO:0000256" key="7">
    <source>
        <dbReference type="ARBA" id="ARBA00022723"/>
    </source>
</evidence>
<dbReference type="InterPro" id="IPR011766">
    <property type="entry name" value="TPP_enzyme_TPP-bd"/>
</dbReference>
<comment type="cofactor">
    <cofactor evidence="2">
        <name>thiamine diphosphate</name>
        <dbReference type="ChEBI" id="CHEBI:58937"/>
    </cofactor>
</comment>
<keyword evidence="9 11" id="KW-0786">Thiamine pyrophosphate</keyword>
<evidence type="ECO:0000256" key="3">
    <source>
        <dbReference type="ARBA" id="ARBA00007033"/>
    </source>
</evidence>
<gene>
    <name evidence="16" type="ORF">PGLA1383_LOCUS24776</name>
</gene>
<dbReference type="OrthoDB" id="16262at2759"/>
<dbReference type="InterPro" id="IPR005069">
    <property type="entry name" value="Nucl-diP-sugar_transferase"/>
</dbReference>
<comment type="similarity">
    <text evidence="3">Belongs to the glycosyltransferase 77 family.</text>
</comment>
<name>A0A813F5P6_POLGL</name>
<evidence type="ECO:0000256" key="9">
    <source>
        <dbReference type="ARBA" id="ARBA00023052"/>
    </source>
</evidence>
<dbReference type="SUPFAM" id="SSF52518">
    <property type="entry name" value="Thiamin diphosphate-binding fold (THDP-binding)"/>
    <property type="match status" value="2"/>
</dbReference>
<evidence type="ECO:0000256" key="2">
    <source>
        <dbReference type="ARBA" id="ARBA00001964"/>
    </source>
</evidence>
<dbReference type="GO" id="GO:0009097">
    <property type="term" value="P:isoleucine biosynthetic process"/>
    <property type="evidence" value="ECO:0007669"/>
    <property type="project" value="TreeGrafter"/>
</dbReference>
<dbReference type="GO" id="GO:0000287">
    <property type="term" value="F:magnesium ion binding"/>
    <property type="evidence" value="ECO:0007669"/>
    <property type="project" value="InterPro"/>
</dbReference>
<keyword evidence="10" id="KW-0012">Acyltransferase</keyword>
<dbReference type="InterPro" id="IPR029035">
    <property type="entry name" value="DHS-like_NAD/FAD-binding_dom"/>
</dbReference>